<comment type="caution">
    <text evidence="2">The sequence shown here is derived from an EMBL/GenBank/DDBJ whole genome shotgun (WGS) entry which is preliminary data.</text>
</comment>
<gene>
    <name evidence="2" type="ORF">EZS27_039852</name>
</gene>
<sequence length="59" mass="6625">MWAKMRAIWENGSLSGDLGIYLFSKKSTETYRVSARTMNVALLSIMMVIVGYSSYALIV</sequence>
<keyword evidence="1" id="KW-0812">Transmembrane</keyword>
<keyword evidence="1" id="KW-1133">Transmembrane helix</keyword>
<evidence type="ECO:0000313" key="2">
    <source>
        <dbReference type="EMBL" id="KAA6308494.1"/>
    </source>
</evidence>
<name>A0A5J4PIP9_9ZZZZ</name>
<evidence type="ECO:0000256" key="1">
    <source>
        <dbReference type="SAM" id="Phobius"/>
    </source>
</evidence>
<organism evidence="2">
    <name type="scientific">termite gut metagenome</name>
    <dbReference type="NCBI Taxonomy" id="433724"/>
    <lineage>
        <taxon>unclassified sequences</taxon>
        <taxon>metagenomes</taxon>
        <taxon>organismal metagenomes</taxon>
    </lineage>
</organism>
<reference evidence="2" key="1">
    <citation type="submission" date="2019-03" db="EMBL/GenBank/DDBJ databases">
        <title>Single cell metagenomics reveals metabolic interactions within the superorganism composed of flagellate Streblomastix strix and complex community of Bacteroidetes bacteria on its surface.</title>
        <authorList>
            <person name="Treitli S.C."/>
            <person name="Kolisko M."/>
            <person name="Husnik F."/>
            <person name="Keeling P."/>
            <person name="Hampl V."/>
        </authorList>
    </citation>
    <scope>NUCLEOTIDE SEQUENCE</scope>
    <source>
        <strain evidence="2">STM</strain>
    </source>
</reference>
<feature type="non-terminal residue" evidence="2">
    <location>
        <position position="59"/>
    </location>
</feature>
<accession>A0A5J4PIP9</accession>
<keyword evidence="1" id="KW-0472">Membrane</keyword>
<feature type="transmembrane region" description="Helical" evidence="1">
    <location>
        <begin position="40"/>
        <end position="58"/>
    </location>
</feature>
<proteinExistence type="predicted"/>
<protein>
    <submittedName>
        <fullName evidence="2">Uncharacterized protein</fullName>
    </submittedName>
</protein>
<dbReference type="EMBL" id="SNRY01008459">
    <property type="protein sequence ID" value="KAA6308494.1"/>
    <property type="molecule type" value="Genomic_DNA"/>
</dbReference>
<dbReference type="AlphaFoldDB" id="A0A5J4PIP9"/>